<organism evidence="6 7">
    <name type="scientific">Clostridium tepidum</name>
    <dbReference type="NCBI Taxonomy" id="1962263"/>
    <lineage>
        <taxon>Bacteria</taxon>
        <taxon>Bacillati</taxon>
        <taxon>Bacillota</taxon>
        <taxon>Clostridia</taxon>
        <taxon>Eubacteriales</taxon>
        <taxon>Clostridiaceae</taxon>
        <taxon>Clostridium</taxon>
    </lineage>
</organism>
<evidence type="ECO:0000313" key="7">
    <source>
        <dbReference type="Proteomes" id="UP000190256"/>
    </source>
</evidence>
<keyword evidence="4" id="KW-0812">Transmembrane</keyword>
<dbReference type="InterPro" id="IPR036187">
    <property type="entry name" value="DNA_mismatch_repair_MutS_sf"/>
</dbReference>
<dbReference type="AlphaFoldDB" id="A0A1S9I503"/>
<dbReference type="CDD" id="cd03283">
    <property type="entry name" value="ABC_MutS-like"/>
    <property type="match status" value="1"/>
</dbReference>
<dbReference type="InterPro" id="IPR027417">
    <property type="entry name" value="P-loop_NTPase"/>
</dbReference>
<sequence>MLEDIFLNNVKKYEKNIKNYSNIYSIVGTARLIAIISLIYFIYKASNSSTYSKYLCLSILITCIFIVLIIKHSNIKNKLKFSKEMININKRYIDRINGKWIEFQDQGNEFISKDHPYSGDLDIVGKESLFQLINTTNTKEGRDNLAKLLLETNKDNNEIILNQSAAKELGEKLNFCQILEYTTGKYKDKLKSTEKLIEYINENNVLIKNKIIKKILYIMPLITVPIFLAIIILKFKNLYILLGVLGIIQCLVWMIKALKINNILKSIDKLKYNFQTYSKVLKLIEKEDVKCEKLNNIKKILFNDKESSIKAIKELNVISEKVNLRYGGNGVLYIVLNVLFLWDYQCVFSLENWKLKYGNKIKGWLNAIGEVESLASLAVLTHINDKISFPNIYDYKKINLNKDIQFNSLSDNKKYNFQKNFYENLKSEYNGDLKIECKNIGHPLINRDDRVCNDLKMKNNIILITGSNMSGKTTFLRTLGINLVLAYSGAPVCAEEMSVSIMDIYTSMRITDDLKGGISTFYRELIKIKNIISYSKNKKPMIFLIDEIFRGTNSKDRYIGAKNVLLNLNKPWIIGGLTTHDLELCALDKDERIKNYHFSEYYKNNEIYFDYKIKNGQSKTTNAKYLMNMVGIEILE</sequence>
<dbReference type="GO" id="GO:0030983">
    <property type="term" value="F:mismatched DNA binding"/>
    <property type="evidence" value="ECO:0007669"/>
    <property type="project" value="InterPro"/>
</dbReference>
<evidence type="ECO:0000313" key="6">
    <source>
        <dbReference type="EMBL" id="OOO65434.1"/>
    </source>
</evidence>
<name>A0A1S9I503_9CLOT</name>
<dbReference type="GO" id="GO:0005524">
    <property type="term" value="F:ATP binding"/>
    <property type="evidence" value="ECO:0007669"/>
    <property type="project" value="UniProtKB-KW"/>
</dbReference>
<keyword evidence="4" id="KW-0472">Membrane</keyword>
<protein>
    <submittedName>
        <fullName evidence="6">DNA mismatch repair protein MutS</fullName>
    </submittedName>
</protein>
<dbReference type="PANTHER" id="PTHR11361:SF99">
    <property type="entry name" value="DNA MISMATCH REPAIR PROTEIN"/>
    <property type="match status" value="1"/>
</dbReference>
<proteinExistence type="predicted"/>
<evidence type="ECO:0000259" key="5">
    <source>
        <dbReference type="SMART" id="SM00534"/>
    </source>
</evidence>
<feature type="transmembrane region" description="Helical" evidence="4">
    <location>
        <begin position="238"/>
        <end position="255"/>
    </location>
</feature>
<dbReference type="GO" id="GO:0006298">
    <property type="term" value="P:mismatch repair"/>
    <property type="evidence" value="ECO:0007669"/>
    <property type="project" value="InterPro"/>
</dbReference>
<dbReference type="Gene3D" id="3.40.50.300">
    <property type="entry name" value="P-loop containing nucleotide triphosphate hydrolases"/>
    <property type="match status" value="1"/>
</dbReference>
<reference evidence="6 7" key="1">
    <citation type="submission" date="2016-12" db="EMBL/GenBank/DDBJ databases">
        <title>Clostridium tepidum sp. nov., a close relative of Clostridium sporogenes and Clostridium botulinum Group I.</title>
        <authorList>
            <person name="Dobritsa A.P."/>
            <person name="Kutumbaka K.K."/>
            <person name="Werner K."/>
            <person name="Wiedmann M."/>
            <person name="Asmus A."/>
            <person name="Samadpour M."/>
        </authorList>
    </citation>
    <scope>NUCLEOTIDE SEQUENCE [LARGE SCALE GENOMIC DNA]</scope>
    <source>
        <strain evidence="6 7">IEH 97212</strain>
    </source>
</reference>
<dbReference type="Proteomes" id="UP000190256">
    <property type="component" value="Unassembled WGS sequence"/>
</dbReference>
<keyword evidence="1" id="KW-0547">Nucleotide-binding</keyword>
<dbReference type="InterPro" id="IPR000432">
    <property type="entry name" value="DNA_mismatch_repair_MutS_C"/>
</dbReference>
<dbReference type="OrthoDB" id="9802448at2"/>
<gene>
    <name evidence="6" type="ORF">BS638_08740</name>
</gene>
<dbReference type="SMART" id="SM00534">
    <property type="entry name" value="MUTSac"/>
    <property type="match status" value="1"/>
</dbReference>
<evidence type="ECO:0000256" key="1">
    <source>
        <dbReference type="ARBA" id="ARBA00022741"/>
    </source>
</evidence>
<feature type="transmembrane region" description="Helical" evidence="4">
    <location>
        <begin position="51"/>
        <end position="70"/>
    </location>
</feature>
<dbReference type="RefSeq" id="WP_078054644.1">
    <property type="nucleotide sequence ID" value="NZ_MRAE01000019.1"/>
</dbReference>
<dbReference type="PANTHER" id="PTHR11361">
    <property type="entry name" value="DNA MISMATCH REPAIR PROTEIN MUTS FAMILY MEMBER"/>
    <property type="match status" value="1"/>
</dbReference>
<feature type="domain" description="DNA mismatch repair proteins mutS family" evidence="5">
    <location>
        <begin position="459"/>
        <end position="636"/>
    </location>
</feature>
<dbReference type="SUPFAM" id="SSF48334">
    <property type="entry name" value="DNA repair protein MutS, domain III"/>
    <property type="match status" value="1"/>
</dbReference>
<keyword evidence="3" id="KW-0238">DNA-binding</keyword>
<feature type="transmembrane region" description="Helical" evidence="4">
    <location>
        <begin position="215"/>
        <end position="232"/>
    </location>
</feature>
<dbReference type="FunFam" id="3.40.50.300:FF:001552">
    <property type="entry name" value="Mismatch repair ATPase (MutS family)"/>
    <property type="match status" value="1"/>
</dbReference>
<keyword evidence="2" id="KW-0067">ATP-binding</keyword>
<dbReference type="STRING" id="1962263.BS637_05560"/>
<evidence type="ECO:0000256" key="3">
    <source>
        <dbReference type="ARBA" id="ARBA00023125"/>
    </source>
</evidence>
<evidence type="ECO:0000256" key="2">
    <source>
        <dbReference type="ARBA" id="ARBA00022840"/>
    </source>
</evidence>
<dbReference type="GO" id="GO:0005829">
    <property type="term" value="C:cytosol"/>
    <property type="evidence" value="ECO:0007669"/>
    <property type="project" value="TreeGrafter"/>
</dbReference>
<dbReference type="EMBL" id="MRAE01000019">
    <property type="protein sequence ID" value="OOO65434.1"/>
    <property type="molecule type" value="Genomic_DNA"/>
</dbReference>
<dbReference type="Pfam" id="PF00488">
    <property type="entry name" value="MutS_V"/>
    <property type="match status" value="1"/>
</dbReference>
<feature type="transmembrane region" description="Helical" evidence="4">
    <location>
        <begin position="21"/>
        <end position="45"/>
    </location>
</feature>
<dbReference type="SUPFAM" id="SSF52540">
    <property type="entry name" value="P-loop containing nucleoside triphosphate hydrolases"/>
    <property type="match status" value="1"/>
</dbReference>
<evidence type="ECO:0000256" key="4">
    <source>
        <dbReference type="SAM" id="Phobius"/>
    </source>
</evidence>
<dbReference type="InterPro" id="IPR045076">
    <property type="entry name" value="MutS"/>
</dbReference>
<keyword evidence="4" id="KW-1133">Transmembrane helix</keyword>
<accession>A0A1S9I503</accession>
<dbReference type="GO" id="GO:0140664">
    <property type="term" value="F:ATP-dependent DNA damage sensor activity"/>
    <property type="evidence" value="ECO:0007669"/>
    <property type="project" value="InterPro"/>
</dbReference>
<comment type="caution">
    <text evidence="6">The sequence shown here is derived from an EMBL/GenBank/DDBJ whole genome shotgun (WGS) entry which is preliminary data.</text>
</comment>